<dbReference type="HOGENOM" id="CLU_1561865_0_0_0"/>
<feature type="transmembrane region" description="Helical" evidence="1">
    <location>
        <begin position="90"/>
        <end position="110"/>
    </location>
</feature>
<name>Q01W24_SOLUE</name>
<dbReference type="KEGG" id="sus:Acid_5188"/>
<accession>Q01W24</accession>
<keyword evidence="1" id="KW-0472">Membrane</keyword>
<protein>
    <submittedName>
        <fullName evidence="2">Uncharacterized protein</fullName>
    </submittedName>
</protein>
<evidence type="ECO:0000313" key="2">
    <source>
        <dbReference type="EMBL" id="ABJ86141.1"/>
    </source>
</evidence>
<feature type="transmembrane region" description="Helical" evidence="1">
    <location>
        <begin position="63"/>
        <end position="84"/>
    </location>
</feature>
<organism evidence="2">
    <name type="scientific">Solibacter usitatus (strain Ellin6076)</name>
    <dbReference type="NCBI Taxonomy" id="234267"/>
    <lineage>
        <taxon>Bacteria</taxon>
        <taxon>Pseudomonadati</taxon>
        <taxon>Acidobacteriota</taxon>
        <taxon>Terriglobia</taxon>
        <taxon>Bryobacterales</taxon>
        <taxon>Solibacteraceae</taxon>
        <taxon>Candidatus Solibacter</taxon>
    </lineage>
</organism>
<evidence type="ECO:0000256" key="1">
    <source>
        <dbReference type="SAM" id="Phobius"/>
    </source>
</evidence>
<keyword evidence="1" id="KW-0812">Transmembrane</keyword>
<gene>
    <name evidence="2" type="ordered locus">Acid_5188</name>
</gene>
<keyword evidence="1" id="KW-1133">Transmembrane helix</keyword>
<proteinExistence type="predicted"/>
<dbReference type="InParanoid" id="Q01W24"/>
<dbReference type="STRING" id="234267.Acid_5188"/>
<dbReference type="AlphaFoldDB" id="Q01W24"/>
<sequence length="171" mass="18342" precursor="true">MRKASSAEWLLALVMPAEHAATATGDLLELSSTQGSRKFWVSVGRVFAASLVRGLIERPASVFGAALGGFFLQFLLPLPVFFLFTRYFMTHADLFAITALCLTTLTQFLLGRSLATFSAKPAAVCLAIGLLNAIVGACNVNMVSINLAIWQLPVVIGFLMSHRRSHLAAAA</sequence>
<reference evidence="2" key="1">
    <citation type="submission" date="2006-10" db="EMBL/GenBank/DDBJ databases">
        <title>Complete sequence of Solibacter usitatus Ellin6076.</title>
        <authorList>
            <consortium name="US DOE Joint Genome Institute"/>
            <person name="Copeland A."/>
            <person name="Lucas S."/>
            <person name="Lapidus A."/>
            <person name="Barry K."/>
            <person name="Detter J.C."/>
            <person name="Glavina del Rio T."/>
            <person name="Hammon N."/>
            <person name="Israni S."/>
            <person name="Dalin E."/>
            <person name="Tice H."/>
            <person name="Pitluck S."/>
            <person name="Thompson L.S."/>
            <person name="Brettin T."/>
            <person name="Bruce D."/>
            <person name="Han C."/>
            <person name="Tapia R."/>
            <person name="Gilna P."/>
            <person name="Schmutz J."/>
            <person name="Larimer F."/>
            <person name="Land M."/>
            <person name="Hauser L."/>
            <person name="Kyrpides N."/>
            <person name="Mikhailova N."/>
            <person name="Janssen P.H."/>
            <person name="Kuske C.R."/>
            <person name="Richardson P."/>
        </authorList>
    </citation>
    <scope>NUCLEOTIDE SEQUENCE</scope>
    <source>
        <strain evidence="2">Ellin6076</strain>
    </source>
</reference>
<dbReference type="EMBL" id="CP000473">
    <property type="protein sequence ID" value="ABJ86141.1"/>
    <property type="molecule type" value="Genomic_DNA"/>
</dbReference>